<evidence type="ECO:0000313" key="1">
    <source>
        <dbReference type="EMBL" id="AEF86570.1"/>
    </source>
</evidence>
<proteinExistence type="predicted"/>
<dbReference type="EMBL" id="CP001843">
    <property type="protein sequence ID" value="AEF86570.1"/>
    <property type="molecule type" value="Genomic_DNA"/>
</dbReference>
<organism evidence="1 2">
    <name type="scientific">Treponema primitia (strain ATCC BAA-887 / DSM 12427 / ZAS-2)</name>
    <dbReference type="NCBI Taxonomy" id="545694"/>
    <lineage>
        <taxon>Bacteria</taxon>
        <taxon>Pseudomonadati</taxon>
        <taxon>Spirochaetota</taxon>
        <taxon>Spirochaetia</taxon>
        <taxon>Spirochaetales</taxon>
        <taxon>Treponemataceae</taxon>
        <taxon>Treponema</taxon>
    </lineage>
</organism>
<keyword evidence="1" id="KW-0449">Lipoprotein</keyword>
<evidence type="ECO:0000313" key="2">
    <source>
        <dbReference type="Proteomes" id="UP000009223"/>
    </source>
</evidence>
<reference evidence="2" key="1">
    <citation type="submission" date="2009-12" db="EMBL/GenBank/DDBJ databases">
        <title>Complete sequence of Treponema primitia strain ZAS-2.</title>
        <authorList>
            <person name="Tetu S.G."/>
            <person name="Matson E."/>
            <person name="Ren Q."/>
            <person name="Seshadri R."/>
            <person name="Elbourne L."/>
            <person name="Hassan K.A."/>
            <person name="Durkin A."/>
            <person name="Radune D."/>
            <person name="Mohamoud Y."/>
            <person name="Shay R."/>
            <person name="Jin S."/>
            <person name="Zhang X."/>
            <person name="Lucey K."/>
            <person name="Ballor N.R."/>
            <person name="Ottesen E."/>
            <person name="Rosenthal R."/>
            <person name="Allen A."/>
            <person name="Leadbetter J.R."/>
            <person name="Paulsen I.T."/>
        </authorList>
    </citation>
    <scope>NUCLEOTIDE SEQUENCE [LARGE SCALE GENOMIC DNA]</scope>
    <source>
        <strain evidence="2">ATCC BAA-887 / DSM 12427 / ZAS-2</strain>
    </source>
</reference>
<dbReference type="PROSITE" id="PS51257">
    <property type="entry name" value="PROKAR_LIPOPROTEIN"/>
    <property type="match status" value="1"/>
</dbReference>
<dbReference type="AlphaFoldDB" id="F5YIX0"/>
<protein>
    <submittedName>
        <fullName evidence="1">Putative lipoprotein</fullName>
    </submittedName>
</protein>
<dbReference type="Proteomes" id="UP000009223">
    <property type="component" value="Chromosome"/>
</dbReference>
<dbReference type="STRING" id="545694.TREPR_3503"/>
<accession>F5YIX0</accession>
<sequence>MNVKLMKSQFCAGNCVASSACFYGPRREFLDGPIFSIR</sequence>
<keyword evidence="2" id="KW-1185">Reference proteome</keyword>
<reference evidence="1 2" key="2">
    <citation type="journal article" date="2011" name="ISME J.">
        <title>RNA-seq reveals cooperative metabolic interactions between two termite-gut spirochete species in co-culture.</title>
        <authorList>
            <person name="Rosenthal A.Z."/>
            <person name="Matson E.G."/>
            <person name="Eldar A."/>
            <person name="Leadbetter J.R."/>
        </authorList>
    </citation>
    <scope>NUCLEOTIDE SEQUENCE [LARGE SCALE GENOMIC DNA]</scope>
    <source>
        <strain evidence="2">ATCC BAA-887 / DSM 12427 / ZAS-2</strain>
    </source>
</reference>
<dbReference type="KEGG" id="tpi:TREPR_3503"/>
<name>F5YIX0_TREPZ</name>
<dbReference type="HOGENOM" id="CLU_3334288_0_0_12"/>
<gene>
    <name evidence="1" type="ordered locus">TREPR_3503</name>
</gene>